<evidence type="ECO:0000313" key="8">
    <source>
        <dbReference type="EMBL" id="MBZ7987880.1"/>
    </source>
</evidence>
<dbReference type="CDD" id="cd01317">
    <property type="entry name" value="DHOase_IIa"/>
    <property type="match status" value="1"/>
</dbReference>
<dbReference type="EMBL" id="JACGBB010000018">
    <property type="protein sequence ID" value="MBZ7987880.1"/>
    <property type="molecule type" value="Genomic_DNA"/>
</dbReference>
<proteinExistence type="inferred from homology"/>
<evidence type="ECO:0000313" key="9">
    <source>
        <dbReference type="Proteomes" id="UP000786183"/>
    </source>
</evidence>
<dbReference type="InterPro" id="IPR024403">
    <property type="entry name" value="DHOase_cat"/>
</dbReference>
<dbReference type="Gene3D" id="3.20.20.140">
    <property type="entry name" value="Metal-dependent hydrolases"/>
    <property type="match status" value="1"/>
</dbReference>
<evidence type="ECO:0000259" key="7">
    <source>
        <dbReference type="Pfam" id="PF12890"/>
    </source>
</evidence>
<dbReference type="Pfam" id="PF12890">
    <property type="entry name" value="DHOase"/>
    <property type="match status" value="1"/>
</dbReference>
<dbReference type="InterPro" id="IPR032466">
    <property type="entry name" value="Metal_Hydrolase"/>
</dbReference>
<protein>
    <submittedName>
        <fullName evidence="8">Dihydroorotase</fullName>
    </submittedName>
</protein>
<keyword evidence="9" id="KW-1185">Reference proteome</keyword>
<comment type="similarity">
    <text evidence="3">Belongs to the metallo-dependent hydrolases superfamily. DHOase family. Class I DHOase subfamily.</text>
</comment>
<reference evidence="8 9" key="1">
    <citation type="submission" date="2020-07" db="EMBL/GenBank/DDBJ databases">
        <title>Transfer of Campylobacter canadensis to the novel genus Avispirillum gen. nov., that also includes two novel species recovered from migratory waterfowl: Avispirillum anseris sp. nov. and Avispirillum brantae sp. nov.</title>
        <authorList>
            <person name="Miller W.G."/>
            <person name="Chapman M.H."/>
            <person name="Yee E."/>
            <person name="Inglis G.D."/>
        </authorList>
    </citation>
    <scope>NUCLEOTIDE SEQUENCE [LARGE SCALE GENOMIC DNA]</scope>
    <source>
        <strain evidence="8 9">L283</strain>
    </source>
</reference>
<sequence length="421" mass="46812">MLLKNCLAFIDDKFVKTDILIKDKKIVKIQKNIKEKDENIIDCKNNLVSAGFIDIHQHWREPGYSHKETILSASLSSACGGITCAGLMPNTKPVIDNLQNLELLEDLLKQSVIKSLPYAAISVGQKGEELVNLKDFKNRIFAFSDDGRGLKSNALMLKAMQEAKELNIPIISHCEELDLVNNGHCHDGKVSKRLNIAGISSESESVQVARDLLLANKTACKYHICHMSAKESVHLLRLFKSLGANVSGEVSAHHLVSCEDDILNDDGNYKMNPPLRAKEDKNELLKGLNDGTIEIIATDHAPHAKNEKEGGFNKAYFGIIGSSFAFSLLYTKLVLKKKTKLKTILNAFSANVKKRFNLKQCGELKEGSFADICVIDLNKEWILSEDKIPSLSKNTPYLGEKLHSKVILTIVDGKIVYKENE</sequence>
<comment type="caution">
    <text evidence="8">The sequence shown here is derived from an EMBL/GenBank/DDBJ whole genome shotgun (WGS) entry which is preliminary data.</text>
</comment>
<gene>
    <name evidence="8" type="ORF">AVCANL283_07210</name>
</gene>
<evidence type="ECO:0000256" key="2">
    <source>
        <dbReference type="ARBA" id="ARBA00002368"/>
    </source>
</evidence>
<keyword evidence="6" id="KW-0665">Pyrimidine biosynthesis</keyword>
<comment type="cofactor">
    <cofactor evidence="1">
        <name>Zn(2+)</name>
        <dbReference type="ChEBI" id="CHEBI:29105"/>
    </cofactor>
</comment>
<dbReference type="InterPro" id="IPR002195">
    <property type="entry name" value="Dihydroorotase_CS"/>
</dbReference>
<dbReference type="PROSITE" id="PS00483">
    <property type="entry name" value="DIHYDROOROTASE_2"/>
    <property type="match status" value="1"/>
</dbReference>
<dbReference type="Proteomes" id="UP000786183">
    <property type="component" value="Unassembled WGS sequence"/>
</dbReference>
<dbReference type="SUPFAM" id="SSF51338">
    <property type="entry name" value="Composite domain of metallo-dependent hydrolases"/>
    <property type="match status" value="1"/>
</dbReference>
<accession>A0ABS7WSX0</accession>
<dbReference type="PANTHER" id="PTHR43668">
    <property type="entry name" value="ALLANTOINASE"/>
    <property type="match status" value="1"/>
</dbReference>
<feature type="domain" description="Dihydroorotase catalytic" evidence="7">
    <location>
        <begin position="47"/>
        <end position="232"/>
    </location>
</feature>
<evidence type="ECO:0000256" key="1">
    <source>
        <dbReference type="ARBA" id="ARBA00001947"/>
    </source>
</evidence>
<dbReference type="InterPro" id="IPR004722">
    <property type="entry name" value="DHOase"/>
</dbReference>
<keyword evidence="5" id="KW-0378">Hydrolase</keyword>
<dbReference type="PANTHER" id="PTHR43668:SF2">
    <property type="entry name" value="ALLANTOINASE"/>
    <property type="match status" value="1"/>
</dbReference>
<evidence type="ECO:0000256" key="4">
    <source>
        <dbReference type="ARBA" id="ARBA00022723"/>
    </source>
</evidence>
<comment type="function">
    <text evidence="2">Catalyzes the reversible cyclization of carbamoyl aspartate to dihydroorotate.</text>
</comment>
<dbReference type="SUPFAM" id="SSF51556">
    <property type="entry name" value="Metallo-dependent hydrolases"/>
    <property type="match status" value="1"/>
</dbReference>
<dbReference type="InterPro" id="IPR011059">
    <property type="entry name" value="Metal-dep_hydrolase_composite"/>
</dbReference>
<dbReference type="RefSeq" id="WP_172233684.1">
    <property type="nucleotide sequence ID" value="NZ_CP035946.1"/>
</dbReference>
<evidence type="ECO:0000256" key="3">
    <source>
        <dbReference type="ARBA" id="ARBA00010286"/>
    </source>
</evidence>
<name>A0ABS7WSX0_9BACT</name>
<evidence type="ECO:0000256" key="6">
    <source>
        <dbReference type="ARBA" id="ARBA00022975"/>
    </source>
</evidence>
<evidence type="ECO:0000256" key="5">
    <source>
        <dbReference type="ARBA" id="ARBA00022801"/>
    </source>
</evidence>
<keyword evidence="4" id="KW-0479">Metal-binding</keyword>
<organism evidence="8 9">
    <name type="scientific">Campylobacter canadensis</name>
    <dbReference type="NCBI Taxonomy" id="449520"/>
    <lineage>
        <taxon>Bacteria</taxon>
        <taxon>Pseudomonadati</taxon>
        <taxon>Campylobacterota</taxon>
        <taxon>Epsilonproteobacteria</taxon>
        <taxon>Campylobacterales</taxon>
        <taxon>Campylobacteraceae</taxon>
        <taxon>Campylobacter</taxon>
    </lineage>
</organism>
<dbReference type="InterPro" id="IPR050138">
    <property type="entry name" value="DHOase/Allantoinase_Hydrolase"/>
</dbReference>
<dbReference type="Gene3D" id="2.30.40.10">
    <property type="entry name" value="Urease, subunit C, domain 1"/>
    <property type="match status" value="1"/>
</dbReference>
<dbReference type="NCBIfam" id="TIGR00857">
    <property type="entry name" value="pyrC_multi"/>
    <property type="match status" value="1"/>
</dbReference>